<dbReference type="InterPro" id="IPR030868">
    <property type="entry name" value="MqnA"/>
</dbReference>
<name>D3SPW2_THEAH</name>
<accession>D3SPW2</accession>
<comment type="pathway">
    <text evidence="1 4">Quinol/quinone metabolism; menaquinone biosynthesis.</text>
</comment>
<evidence type="ECO:0000256" key="3">
    <source>
        <dbReference type="ARBA" id="ARBA00023239"/>
    </source>
</evidence>
<dbReference type="KEGG" id="tal:Thal_0565"/>
<dbReference type="EC" id="4.2.1.151" evidence="4"/>
<comment type="catalytic activity">
    <reaction evidence="4">
        <text>chorismate = 3-[(1-carboxyvinyl)-oxy]benzoate + H2O</text>
        <dbReference type="Rhea" id="RHEA:40051"/>
        <dbReference type="ChEBI" id="CHEBI:15377"/>
        <dbReference type="ChEBI" id="CHEBI:29748"/>
        <dbReference type="ChEBI" id="CHEBI:76981"/>
        <dbReference type="EC" id="4.2.1.151"/>
    </reaction>
</comment>
<dbReference type="PANTHER" id="PTHR37690">
    <property type="entry name" value="CHORISMATE DEHYDRATASE"/>
    <property type="match status" value="1"/>
</dbReference>
<keyword evidence="2 4" id="KW-0474">Menaquinone biosynthesis</keyword>
<sequence length="246" mass="28710">MVKVGRVSYLNTLPLFYRFQDERIQLVDGHPSHLVDLLRKNVIQAGIVSSVEYLMRKDLYRVVPGISISSREKVCSVGIFSKRSKDNIRTVFLTPLSLTSRYLSMYVIEVLWNRDVVYVEDPSEADALLLIGDEALMEKKRGLYPYFYDLGEEWFKKHSLPFVFALFLVRKDAPPWLWEVIHHLCQTSLQEFYSRLRDGKIRIDGFEEDEVKSYFTECIGYELGQEEMASLQIFMEFLAGRGILLL</sequence>
<evidence type="ECO:0000313" key="6">
    <source>
        <dbReference type="Proteomes" id="UP000002043"/>
    </source>
</evidence>
<evidence type="ECO:0000256" key="1">
    <source>
        <dbReference type="ARBA" id="ARBA00004863"/>
    </source>
</evidence>
<dbReference type="OrthoDB" id="9810112at2"/>
<dbReference type="HOGENOM" id="CLU_059898_0_0_0"/>
<keyword evidence="6" id="KW-1185">Reference proteome</keyword>
<dbReference type="Gene3D" id="3.40.190.10">
    <property type="entry name" value="Periplasmic binding protein-like II"/>
    <property type="match status" value="2"/>
</dbReference>
<dbReference type="Proteomes" id="UP000002043">
    <property type="component" value="Chromosome"/>
</dbReference>
<dbReference type="RefSeq" id="WP_012991606.1">
    <property type="nucleotide sequence ID" value="NC_013894.1"/>
</dbReference>
<dbReference type="STRING" id="638303.Thal_0565"/>
<keyword evidence="3 4" id="KW-0456">Lyase</keyword>
<dbReference type="GO" id="GO:0009234">
    <property type="term" value="P:menaquinone biosynthetic process"/>
    <property type="evidence" value="ECO:0007669"/>
    <property type="project" value="UniProtKB-UniRule"/>
</dbReference>
<evidence type="ECO:0000256" key="4">
    <source>
        <dbReference type="HAMAP-Rule" id="MF_00995"/>
    </source>
</evidence>
<organism evidence="5 6">
    <name type="scientific">Thermocrinis albus (strain DSM 14484 / JCM 11386 / HI 11/12)</name>
    <dbReference type="NCBI Taxonomy" id="638303"/>
    <lineage>
        <taxon>Bacteria</taxon>
        <taxon>Pseudomonadati</taxon>
        <taxon>Aquificota</taxon>
        <taxon>Aquificia</taxon>
        <taxon>Aquificales</taxon>
        <taxon>Aquificaceae</taxon>
        <taxon>Thermocrinis</taxon>
    </lineage>
</organism>
<proteinExistence type="inferred from homology"/>
<dbReference type="Pfam" id="PF02621">
    <property type="entry name" value="VitK2_biosynth"/>
    <property type="match status" value="1"/>
</dbReference>
<gene>
    <name evidence="4" type="primary">mqnA</name>
    <name evidence="5" type="ordered locus">Thal_0565</name>
</gene>
<dbReference type="CDD" id="cd13634">
    <property type="entry name" value="PBP2_Sco4506"/>
    <property type="match status" value="1"/>
</dbReference>
<protein>
    <recommendedName>
        <fullName evidence="4">Chorismate dehydratase</fullName>
        <ecNumber evidence="4">4.2.1.151</ecNumber>
    </recommendedName>
    <alternativeName>
        <fullName evidence="4">Menaquinone biosynthetic enzyme MqnA</fullName>
    </alternativeName>
</protein>
<dbReference type="HAMAP" id="MF_00995">
    <property type="entry name" value="MqnA"/>
    <property type="match status" value="1"/>
</dbReference>
<dbReference type="eggNOG" id="COG1427">
    <property type="taxonomic scope" value="Bacteria"/>
</dbReference>
<dbReference type="PANTHER" id="PTHR37690:SF1">
    <property type="entry name" value="CHORISMATE DEHYDRATASE"/>
    <property type="match status" value="1"/>
</dbReference>
<comment type="function">
    <text evidence="4">Catalyzes the dehydration of chorismate into 3-[(1-carboxyvinyl)oxy]benzoate, a step in the biosynthesis of menaquinone (MK, vitamin K2).</text>
</comment>
<dbReference type="InterPro" id="IPR003773">
    <property type="entry name" value="Menaquinone_biosynth"/>
</dbReference>
<dbReference type="EMBL" id="CP001931">
    <property type="protein sequence ID" value="ADC89199.1"/>
    <property type="molecule type" value="Genomic_DNA"/>
</dbReference>
<dbReference type="AlphaFoldDB" id="D3SPW2"/>
<evidence type="ECO:0000313" key="5">
    <source>
        <dbReference type="EMBL" id="ADC89199.1"/>
    </source>
</evidence>
<dbReference type="GO" id="GO:0016836">
    <property type="term" value="F:hydro-lyase activity"/>
    <property type="evidence" value="ECO:0007669"/>
    <property type="project" value="UniProtKB-UniRule"/>
</dbReference>
<comment type="similarity">
    <text evidence="4">Belongs to the MqnA/MqnD family. MqnA subfamily.</text>
</comment>
<dbReference type="UniPathway" id="UPA00079"/>
<evidence type="ECO:0000256" key="2">
    <source>
        <dbReference type="ARBA" id="ARBA00022428"/>
    </source>
</evidence>
<reference evidence="6" key="1">
    <citation type="journal article" date="2010" name="Stand. Genomic Sci.">
        <title>Complete genome sequence of Thermocrinis albus type strain (HI 11/12T).</title>
        <authorList>
            <person name="Wirth R."/>
            <person name="Sikorski J."/>
            <person name="Brambilla E."/>
            <person name="Misra M."/>
            <person name="Lapidus A."/>
            <person name="Copeland A."/>
            <person name="Nolan M."/>
            <person name="Lucas S."/>
            <person name="Chen F."/>
            <person name="Tice H."/>
            <person name="Cheng J.F."/>
            <person name="Han C."/>
            <person name="Detter J.C."/>
            <person name="Tapia R."/>
            <person name="Bruce D."/>
            <person name="Goodwin L."/>
            <person name="Pitluck S."/>
            <person name="Pati A."/>
            <person name="Anderson I."/>
            <person name="Ivanova N."/>
            <person name="Mavromatis K."/>
            <person name="Mikhailova N."/>
            <person name="Chen A."/>
            <person name="Palaniappan K."/>
            <person name="Bilek Y."/>
            <person name="Hader T."/>
            <person name="Land M."/>
            <person name="Hauser L."/>
            <person name="Chang Y.J."/>
            <person name="Jeffries C.D."/>
            <person name="Tindall B.J."/>
            <person name="Rohde M."/>
            <person name="Goker M."/>
            <person name="Bristow J."/>
            <person name="Eisen J.A."/>
            <person name="Markowitz V."/>
            <person name="Hugenholtz P."/>
            <person name="Kyrpides N.C."/>
            <person name="Klenk H.P."/>
        </authorList>
    </citation>
    <scope>NUCLEOTIDE SEQUENCE [LARGE SCALE GENOMIC DNA]</scope>
    <source>
        <strain evidence="6">DSM 14484 / JCM 11386 / HI 11/12</strain>
    </source>
</reference>
<dbReference type="SUPFAM" id="SSF53850">
    <property type="entry name" value="Periplasmic binding protein-like II"/>
    <property type="match status" value="1"/>
</dbReference>